<dbReference type="AlphaFoldDB" id="Q1EQD8"/>
<proteinExistence type="inferred from homology"/>
<dbReference type="SUPFAM" id="SSF52218">
    <property type="entry name" value="Flavoproteins"/>
    <property type="match status" value="1"/>
</dbReference>
<dbReference type="PANTHER" id="PTHR10204">
    <property type="entry name" value="NAD P H OXIDOREDUCTASE-RELATED"/>
    <property type="match status" value="1"/>
</dbReference>
<keyword evidence="6" id="KW-1185">Reference proteome</keyword>
<evidence type="ECO:0000313" key="4">
    <source>
        <dbReference type="EMBL" id="BAE95582.1"/>
    </source>
</evidence>
<accession>Q1EQD8</accession>
<comment type="similarity">
    <text evidence="1">Belongs to the NAD(P)H dehydrogenase (quinone) family.</text>
</comment>
<evidence type="ECO:0000256" key="2">
    <source>
        <dbReference type="ARBA" id="ARBA00023002"/>
    </source>
</evidence>
<dbReference type="RefSeq" id="WP_055554980.1">
    <property type="nucleotide sequence ID" value="NZ_CP023699.1"/>
</dbReference>
<dbReference type="Proteomes" id="UP000325529">
    <property type="component" value="Chromosome"/>
</dbReference>
<dbReference type="InterPro" id="IPR051545">
    <property type="entry name" value="NAD(P)H_dehydrogenase_qn"/>
</dbReference>
<evidence type="ECO:0000313" key="5">
    <source>
        <dbReference type="EMBL" id="QEU90603.1"/>
    </source>
</evidence>
<keyword evidence="2" id="KW-0560">Oxidoreductase</keyword>
<dbReference type="OrthoDB" id="9798454at2"/>
<reference evidence="4" key="1">
    <citation type="journal article" date="2006" name="Proc. Natl. Acad. Sci. U.S.A.">
        <title>Amplification of the entire kanamycin biosynthetic gene cluster during empirical strain improvement of Streptomyces kanamyceticus.</title>
        <authorList>
            <person name="Yanai K."/>
            <person name="Murakami T."/>
            <person name="Bibb M."/>
        </authorList>
    </citation>
    <scope>NUCLEOTIDE SEQUENCE</scope>
    <source>
        <strain evidence="4">NBRC 13414</strain>
    </source>
</reference>
<protein>
    <submittedName>
        <fullName evidence="5">Flavodoxin family protein</fullName>
    </submittedName>
    <submittedName>
        <fullName evidence="4">Putative NAD(P)H quinone reductase</fullName>
    </submittedName>
</protein>
<name>Q1EQD8_STRKN</name>
<dbReference type="InterPro" id="IPR029039">
    <property type="entry name" value="Flavoprotein-like_sf"/>
</dbReference>
<dbReference type="EMBL" id="AB254080">
    <property type="protein sequence ID" value="BAE95582.1"/>
    <property type="molecule type" value="Genomic_DNA"/>
</dbReference>
<gene>
    <name evidence="5" type="ORF">CP970_06495</name>
</gene>
<dbReference type="PANTHER" id="PTHR10204:SF34">
    <property type="entry name" value="NAD(P)H DEHYDROGENASE [QUINONE] 1 ISOFORM 1"/>
    <property type="match status" value="1"/>
</dbReference>
<sequence>MKILWISAHPEQRSLNGRLMTEGLRVLTELGHERRVSDLYAMDWKPIVDAGDFGGASRERLFIGREQERAYGSGELSEDIRAEQEKLAWADVVVFQFPLWWLGPPAILKGWFDRVLVQGFGFGIKDPEGQALRYGDGGLAGKRALVVTSIGARESSFGPRGIHGPLEEVLFPLLHGTFWYTGMAALPPFAVYGADRLTAAGFSRATADLRERLRTLDTTEPLPFRHENGGEYDEDLTLRPDVAAGLTGVGVHRAQDGRAHR</sequence>
<feature type="domain" description="Flavodoxin-like fold" evidence="3">
    <location>
        <begin position="1"/>
        <end position="212"/>
    </location>
</feature>
<evidence type="ECO:0000313" key="6">
    <source>
        <dbReference type="Proteomes" id="UP000325529"/>
    </source>
</evidence>
<dbReference type="Gene3D" id="3.40.50.360">
    <property type="match status" value="1"/>
</dbReference>
<dbReference type="Pfam" id="PF02525">
    <property type="entry name" value="Flavodoxin_2"/>
    <property type="match status" value="1"/>
</dbReference>
<organism evidence="4">
    <name type="scientific">Streptomyces kanamyceticus</name>
    <dbReference type="NCBI Taxonomy" id="1967"/>
    <lineage>
        <taxon>Bacteria</taxon>
        <taxon>Bacillati</taxon>
        <taxon>Actinomycetota</taxon>
        <taxon>Actinomycetes</taxon>
        <taxon>Kitasatosporales</taxon>
        <taxon>Streptomycetaceae</taxon>
        <taxon>Streptomyces</taxon>
    </lineage>
</organism>
<dbReference type="GO" id="GO:0005829">
    <property type="term" value="C:cytosol"/>
    <property type="evidence" value="ECO:0007669"/>
    <property type="project" value="TreeGrafter"/>
</dbReference>
<evidence type="ECO:0000256" key="1">
    <source>
        <dbReference type="ARBA" id="ARBA00006252"/>
    </source>
</evidence>
<evidence type="ECO:0000259" key="3">
    <source>
        <dbReference type="Pfam" id="PF02525"/>
    </source>
</evidence>
<reference evidence="5 6" key="2">
    <citation type="submission" date="2017-09" db="EMBL/GenBank/DDBJ databases">
        <authorList>
            <person name="Lee N."/>
            <person name="Cho B.-K."/>
        </authorList>
    </citation>
    <scope>NUCLEOTIDE SEQUENCE [LARGE SCALE GENOMIC DNA]</scope>
    <source>
        <strain evidence="5 6">ATCC 12853</strain>
    </source>
</reference>
<dbReference type="KEGG" id="ska:CP970_06495"/>
<dbReference type="InterPro" id="IPR003680">
    <property type="entry name" value="Flavodoxin_fold"/>
</dbReference>
<dbReference type="EMBL" id="CP023699">
    <property type="protein sequence ID" value="QEU90603.1"/>
    <property type="molecule type" value="Genomic_DNA"/>
</dbReference>
<dbReference type="GO" id="GO:0003955">
    <property type="term" value="F:NAD(P)H dehydrogenase (quinone) activity"/>
    <property type="evidence" value="ECO:0007669"/>
    <property type="project" value="TreeGrafter"/>
</dbReference>